<feature type="region of interest" description="Disordered" evidence="2">
    <location>
        <begin position="1"/>
        <end position="21"/>
    </location>
</feature>
<dbReference type="InterPro" id="IPR015158">
    <property type="entry name" value="Bud22_dom"/>
</dbReference>
<feature type="region of interest" description="Disordered" evidence="2">
    <location>
        <begin position="157"/>
        <end position="446"/>
    </location>
</feature>
<feature type="compositionally biased region" description="Acidic residues" evidence="2">
    <location>
        <begin position="234"/>
        <end position="252"/>
    </location>
</feature>
<dbReference type="InterPro" id="IPR037393">
    <property type="entry name" value="Bud22/SRFB1"/>
</dbReference>
<dbReference type="GeneID" id="54557122"/>
<accession>A0A6A6D0Z3</accession>
<gene>
    <name evidence="4" type="ORF">M409DRAFT_16981</name>
</gene>
<evidence type="ECO:0000256" key="1">
    <source>
        <dbReference type="ARBA" id="ARBA00023054"/>
    </source>
</evidence>
<dbReference type="PANTHER" id="PTHR23325:SF1">
    <property type="entry name" value="SERUM RESPONSE FACTOR-BINDING PROTEIN 1"/>
    <property type="match status" value="1"/>
</dbReference>
<feature type="compositionally biased region" description="Basic and acidic residues" evidence="2">
    <location>
        <begin position="424"/>
        <end position="434"/>
    </location>
</feature>
<feature type="compositionally biased region" description="Basic residues" evidence="2">
    <location>
        <begin position="336"/>
        <end position="346"/>
    </location>
</feature>
<keyword evidence="1" id="KW-0175">Coiled coil</keyword>
<dbReference type="EMBL" id="ML993580">
    <property type="protein sequence ID" value="KAF2173031.1"/>
    <property type="molecule type" value="Genomic_DNA"/>
</dbReference>
<name>A0A6A6D0Z3_ZASCE</name>
<dbReference type="AlphaFoldDB" id="A0A6A6D0Z3"/>
<sequence length="446" mass="49019">MSKRKRGDDVEDDDATATAAANFRQQRRIMAAFSESTKHLSRAFKLAKGLEQQKMGRRLKAAATKKDQKDMDRINAEKGAVKALENTVCAQHYLAKSLLKIKAIATNPDLPAELSKPVAFPHDAASLNVNGRLCKSKPVQEAFPAAVAAVKREFGIRDDSDGPAKKRRIRAKDYDAARAKSEESEETNGVVKAPKKAKRAEPDDSDALSQADLGDSDEESGDAFEQYRSRLASSDDEEDGDGEDVEVSDIEDLERQSEQEGLSRKLKSSKTPRYDPAADLSLSDEESEDESIDERAPKKGAIAKSNKSSFIPSLTMGGYISGSGSDLDDEVDVAPKKNRRGQRARQKIWEQKYKSKANHLKNQEKSAGWDPKRGAVGGAQRQPRFANGANSMPLENKRRNVGASDAKKPPRKDDSGPLHPSWEAAKRAKEKRDAPVPFQGKKISFD</sequence>
<dbReference type="PANTHER" id="PTHR23325">
    <property type="entry name" value="SERUM RESPONSE FACTOR-BINDING"/>
    <property type="match status" value="1"/>
</dbReference>
<organism evidence="4 5">
    <name type="scientific">Zasmidium cellare ATCC 36951</name>
    <dbReference type="NCBI Taxonomy" id="1080233"/>
    <lineage>
        <taxon>Eukaryota</taxon>
        <taxon>Fungi</taxon>
        <taxon>Dikarya</taxon>
        <taxon>Ascomycota</taxon>
        <taxon>Pezizomycotina</taxon>
        <taxon>Dothideomycetes</taxon>
        <taxon>Dothideomycetidae</taxon>
        <taxon>Mycosphaerellales</taxon>
        <taxon>Mycosphaerellaceae</taxon>
        <taxon>Zasmidium</taxon>
    </lineage>
</organism>
<keyword evidence="5" id="KW-1185">Reference proteome</keyword>
<feature type="compositionally biased region" description="Basic and acidic residues" evidence="2">
    <location>
        <begin position="171"/>
        <end position="182"/>
    </location>
</feature>
<reference evidence="4" key="1">
    <citation type="journal article" date="2020" name="Stud. Mycol.">
        <title>101 Dothideomycetes genomes: a test case for predicting lifestyles and emergence of pathogens.</title>
        <authorList>
            <person name="Haridas S."/>
            <person name="Albert R."/>
            <person name="Binder M."/>
            <person name="Bloem J."/>
            <person name="Labutti K."/>
            <person name="Salamov A."/>
            <person name="Andreopoulos B."/>
            <person name="Baker S."/>
            <person name="Barry K."/>
            <person name="Bills G."/>
            <person name="Bluhm B."/>
            <person name="Cannon C."/>
            <person name="Castanera R."/>
            <person name="Culley D."/>
            <person name="Daum C."/>
            <person name="Ezra D."/>
            <person name="Gonzalez J."/>
            <person name="Henrissat B."/>
            <person name="Kuo A."/>
            <person name="Liang C."/>
            <person name="Lipzen A."/>
            <person name="Lutzoni F."/>
            <person name="Magnuson J."/>
            <person name="Mondo S."/>
            <person name="Nolan M."/>
            <person name="Ohm R."/>
            <person name="Pangilinan J."/>
            <person name="Park H.-J."/>
            <person name="Ramirez L."/>
            <person name="Alfaro M."/>
            <person name="Sun H."/>
            <person name="Tritt A."/>
            <person name="Yoshinaga Y."/>
            <person name="Zwiers L.-H."/>
            <person name="Turgeon B."/>
            <person name="Goodwin S."/>
            <person name="Spatafora J."/>
            <person name="Crous P."/>
            <person name="Grigoriev I."/>
        </authorList>
    </citation>
    <scope>NUCLEOTIDE SEQUENCE</scope>
    <source>
        <strain evidence="4">ATCC 36951</strain>
    </source>
</reference>
<protein>
    <recommendedName>
        <fullName evidence="3">Bud22 domain-containing protein</fullName>
    </recommendedName>
</protein>
<proteinExistence type="predicted"/>
<dbReference type="GO" id="GO:0030490">
    <property type="term" value="P:maturation of SSU-rRNA"/>
    <property type="evidence" value="ECO:0007669"/>
    <property type="project" value="TreeGrafter"/>
</dbReference>
<dbReference type="RefSeq" id="XP_033673920.1">
    <property type="nucleotide sequence ID" value="XM_033803850.1"/>
</dbReference>
<evidence type="ECO:0000313" key="4">
    <source>
        <dbReference type="EMBL" id="KAF2173031.1"/>
    </source>
</evidence>
<dbReference type="GO" id="GO:0005634">
    <property type="term" value="C:nucleus"/>
    <property type="evidence" value="ECO:0007669"/>
    <property type="project" value="TreeGrafter"/>
</dbReference>
<evidence type="ECO:0000256" key="2">
    <source>
        <dbReference type="SAM" id="MobiDB-lite"/>
    </source>
</evidence>
<dbReference type="Pfam" id="PF09073">
    <property type="entry name" value="BUD22"/>
    <property type="match status" value="1"/>
</dbReference>
<feature type="domain" description="Bud22" evidence="3">
    <location>
        <begin position="35"/>
        <end position="446"/>
    </location>
</feature>
<feature type="compositionally biased region" description="Basic and acidic residues" evidence="2">
    <location>
        <begin position="405"/>
        <end position="416"/>
    </location>
</feature>
<feature type="compositionally biased region" description="Basic and acidic residues" evidence="2">
    <location>
        <begin position="253"/>
        <end position="263"/>
    </location>
</feature>
<feature type="compositionally biased region" description="Acidic residues" evidence="2">
    <location>
        <begin position="282"/>
        <end position="292"/>
    </location>
</feature>
<evidence type="ECO:0000313" key="5">
    <source>
        <dbReference type="Proteomes" id="UP000799537"/>
    </source>
</evidence>
<evidence type="ECO:0000259" key="3">
    <source>
        <dbReference type="Pfam" id="PF09073"/>
    </source>
</evidence>
<dbReference type="GO" id="GO:0030686">
    <property type="term" value="C:90S preribosome"/>
    <property type="evidence" value="ECO:0007669"/>
    <property type="project" value="TreeGrafter"/>
</dbReference>
<dbReference type="OrthoDB" id="3364872at2759"/>
<dbReference type="Proteomes" id="UP000799537">
    <property type="component" value="Unassembled WGS sequence"/>
</dbReference>